<protein>
    <submittedName>
        <fullName evidence="1">Uncharacterized protein</fullName>
    </submittedName>
</protein>
<gene>
    <name evidence="1" type="ORF">OUZ56_025055</name>
</gene>
<dbReference type="Proteomes" id="UP001234178">
    <property type="component" value="Unassembled WGS sequence"/>
</dbReference>
<accession>A0ABQ9ZIP5</accession>
<proteinExistence type="predicted"/>
<keyword evidence="2" id="KW-1185">Reference proteome</keyword>
<organism evidence="1 2">
    <name type="scientific">Daphnia magna</name>
    <dbReference type="NCBI Taxonomy" id="35525"/>
    <lineage>
        <taxon>Eukaryota</taxon>
        <taxon>Metazoa</taxon>
        <taxon>Ecdysozoa</taxon>
        <taxon>Arthropoda</taxon>
        <taxon>Crustacea</taxon>
        <taxon>Branchiopoda</taxon>
        <taxon>Diplostraca</taxon>
        <taxon>Cladocera</taxon>
        <taxon>Anomopoda</taxon>
        <taxon>Daphniidae</taxon>
        <taxon>Daphnia</taxon>
    </lineage>
</organism>
<evidence type="ECO:0000313" key="2">
    <source>
        <dbReference type="Proteomes" id="UP001234178"/>
    </source>
</evidence>
<evidence type="ECO:0000313" key="1">
    <source>
        <dbReference type="EMBL" id="KAK4012801.1"/>
    </source>
</evidence>
<sequence length="65" mass="7534">MCSCDWETLIHIVQQNIYKPFITFPFCRLLNPNELNCCIGLKDAFGYMITYMVAPIAPQLQMALF</sequence>
<comment type="caution">
    <text evidence="1">The sequence shown here is derived from an EMBL/GenBank/DDBJ whole genome shotgun (WGS) entry which is preliminary data.</text>
</comment>
<dbReference type="EMBL" id="JAOYFB010000004">
    <property type="protein sequence ID" value="KAK4012801.1"/>
    <property type="molecule type" value="Genomic_DNA"/>
</dbReference>
<reference evidence="1 2" key="1">
    <citation type="journal article" date="2023" name="Nucleic Acids Res.">
        <title>The hologenome of Daphnia magna reveals possible DNA methylation and microbiome-mediated evolution of the host genome.</title>
        <authorList>
            <person name="Chaturvedi A."/>
            <person name="Li X."/>
            <person name="Dhandapani V."/>
            <person name="Marshall H."/>
            <person name="Kissane S."/>
            <person name="Cuenca-Cambronero M."/>
            <person name="Asole G."/>
            <person name="Calvet F."/>
            <person name="Ruiz-Romero M."/>
            <person name="Marangio P."/>
            <person name="Guigo R."/>
            <person name="Rago D."/>
            <person name="Mirbahai L."/>
            <person name="Eastwood N."/>
            <person name="Colbourne J.K."/>
            <person name="Zhou J."/>
            <person name="Mallon E."/>
            <person name="Orsini L."/>
        </authorList>
    </citation>
    <scope>NUCLEOTIDE SEQUENCE [LARGE SCALE GENOMIC DNA]</scope>
    <source>
        <strain evidence="1">LRV0_1</strain>
    </source>
</reference>
<name>A0ABQ9ZIP5_9CRUS</name>